<dbReference type="Gene3D" id="3.30.200.20">
    <property type="entry name" value="Phosphorylase Kinase, domain 1"/>
    <property type="match status" value="1"/>
</dbReference>
<keyword evidence="7" id="KW-0812">Transmembrane</keyword>
<evidence type="ECO:0000256" key="2">
    <source>
        <dbReference type="ARBA" id="ARBA00022741"/>
    </source>
</evidence>
<keyword evidence="7" id="KW-0472">Membrane</keyword>
<dbReference type="PROSITE" id="PS50005">
    <property type="entry name" value="TPR"/>
    <property type="match status" value="2"/>
</dbReference>
<dbReference type="EMBL" id="RJVO01000006">
    <property type="protein sequence ID" value="ROH88683.1"/>
    <property type="molecule type" value="Genomic_DNA"/>
</dbReference>
<evidence type="ECO:0000256" key="7">
    <source>
        <dbReference type="SAM" id="Phobius"/>
    </source>
</evidence>
<dbReference type="SMART" id="SM00028">
    <property type="entry name" value="TPR"/>
    <property type="match status" value="5"/>
</dbReference>
<protein>
    <submittedName>
        <fullName evidence="9">Serine/threonine protein kinase</fullName>
    </submittedName>
</protein>
<dbReference type="InParanoid" id="A0A3N0V7H9"/>
<dbReference type="SUPFAM" id="SSF48452">
    <property type="entry name" value="TPR-like"/>
    <property type="match status" value="2"/>
</dbReference>
<dbReference type="RefSeq" id="WP_123212305.1">
    <property type="nucleotide sequence ID" value="NZ_RJVO01000006.1"/>
</dbReference>
<dbReference type="PANTHER" id="PTHR43289">
    <property type="entry name" value="MITOGEN-ACTIVATED PROTEIN KINASE KINASE KINASE 20-RELATED"/>
    <property type="match status" value="1"/>
</dbReference>
<dbReference type="Pfam" id="PF00069">
    <property type="entry name" value="Pkinase"/>
    <property type="match status" value="1"/>
</dbReference>
<keyword evidence="10" id="KW-1185">Reference proteome</keyword>
<comment type="caution">
    <text evidence="9">The sequence shown here is derived from an EMBL/GenBank/DDBJ whole genome shotgun (WGS) entry which is preliminary data.</text>
</comment>
<dbReference type="CDD" id="cd14014">
    <property type="entry name" value="STKc_PknB_like"/>
    <property type="match status" value="1"/>
</dbReference>
<feature type="repeat" description="TPR" evidence="5">
    <location>
        <begin position="462"/>
        <end position="495"/>
    </location>
</feature>
<sequence length="805" mass="88636">MNPSQSVSRSAELSAQQWSLLEQRLDLLLGLPEAERGPWLDSHCPEPEFRRELESWLAAEQQSRDFLAATAVPQLQAGEAVGSWRVLELIGRGGSGEVYRVERADGAYEQQAALKLLSRPEEPEELRRFAAERRLLARLEHPDIARLLDGGAHRGRLYAVLELVQGERLDQYVRPMGLDQRLRLFQRICVAVAHAHRHLVVHRDLKPANVLVSADGRPKLLDFGIAKVLGGEQAEPLTTGLRLTPDYCAPEQLRGGLVTPATDVFALGVMLFQLLSDQLPWSLSGQGLQRALDRLASDDLEPPSRLLTGAAARRLRGDLDAIVLKCLRREPGQRYASAEALAEDLQRHLDGRPVLARGDAPGYLLGRLLRRYRLGFSLAALGLVVVLAAAAGMAVMARRAALERDIAREEAERSAAVKDYLLTLFRVAGETPGGETLTPKQLLDKGAERLQRYLQTNPEASADTLLALAELYFRLNDYTGAAPLFEQLLRRDPPAAPATIAKVQLDLAQCYLRMSRYPEARVALDAAQDYWARDPLRYRNLLLESRSPQAQLERAEGHPQQSIVTLQAAVAERIAVSGEAHPESGTLLNDLAVAHFQANQLPEAREQLQRAWRVWEQLKATESVDALNTLNNWAAVEVREQRLAEAEALYRRALTVRRTLFGPSAALAALLNNLGKLQLRLGQAEQALPLLEEAVALARQYAGENSLNALAAMAGLGEAQAVMGQAEAARGTLAELEKRTHEQFGDSHLLMAITHLAQARRLQAAGQSRGALRRLDAADQVLAGAGQQAATYQEQVNALRRQVQP</sequence>
<dbReference type="Pfam" id="PF13424">
    <property type="entry name" value="TPR_12"/>
    <property type="match status" value="1"/>
</dbReference>
<dbReference type="InterPro" id="IPR008271">
    <property type="entry name" value="Ser/Thr_kinase_AS"/>
</dbReference>
<dbReference type="AlphaFoldDB" id="A0A3N0V7H9"/>
<evidence type="ECO:0000259" key="8">
    <source>
        <dbReference type="PROSITE" id="PS50011"/>
    </source>
</evidence>
<keyword evidence="5" id="KW-0802">TPR repeat</keyword>
<dbReference type="Pfam" id="PF14559">
    <property type="entry name" value="TPR_19"/>
    <property type="match status" value="1"/>
</dbReference>
<evidence type="ECO:0000313" key="9">
    <source>
        <dbReference type="EMBL" id="ROH88683.1"/>
    </source>
</evidence>
<evidence type="ECO:0000256" key="4">
    <source>
        <dbReference type="ARBA" id="ARBA00022840"/>
    </source>
</evidence>
<feature type="transmembrane region" description="Helical" evidence="7">
    <location>
        <begin position="374"/>
        <end position="397"/>
    </location>
</feature>
<evidence type="ECO:0000313" key="10">
    <source>
        <dbReference type="Proteomes" id="UP000282106"/>
    </source>
</evidence>
<feature type="binding site" evidence="6">
    <location>
        <position position="115"/>
    </location>
    <ligand>
        <name>ATP</name>
        <dbReference type="ChEBI" id="CHEBI:30616"/>
    </ligand>
</feature>
<dbReference type="PANTHER" id="PTHR43289:SF34">
    <property type="entry name" value="SERINE_THREONINE-PROTEIN KINASE YBDM-RELATED"/>
    <property type="match status" value="1"/>
</dbReference>
<feature type="repeat" description="TPR" evidence="5">
    <location>
        <begin position="668"/>
        <end position="701"/>
    </location>
</feature>
<evidence type="ECO:0000256" key="3">
    <source>
        <dbReference type="ARBA" id="ARBA00022777"/>
    </source>
</evidence>
<keyword evidence="4 6" id="KW-0067">ATP-binding</keyword>
<dbReference type="Gene3D" id="1.10.510.10">
    <property type="entry name" value="Transferase(Phosphotransferase) domain 1"/>
    <property type="match status" value="1"/>
</dbReference>
<reference evidence="9 10" key="1">
    <citation type="submission" date="2018-10" db="EMBL/GenBank/DDBJ databases">
        <authorList>
            <person name="Chen W.-M."/>
        </authorList>
    </citation>
    <scope>NUCLEOTIDE SEQUENCE [LARGE SCALE GENOMIC DNA]</scope>
    <source>
        <strain evidence="9 10">THS-13</strain>
    </source>
</reference>
<dbReference type="PROSITE" id="PS50011">
    <property type="entry name" value="PROTEIN_KINASE_DOM"/>
    <property type="match status" value="1"/>
</dbReference>
<dbReference type="GO" id="GO:0004674">
    <property type="term" value="F:protein serine/threonine kinase activity"/>
    <property type="evidence" value="ECO:0007669"/>
    <property type="project" value="UniProtKB-KW"/>
</dbReference>
<name>A0A3N0V7H9_9GAMM</name>
<keyword evidence="1" id="KW-0808">Transferase</keyword>
<dbReference type="Gene3D" id="1.25.40.10">
    <property type="entry name" value="Tetratricopeptide repeat domain"/>
    <property type="match status" value="2"/>
</dbReference>
<evidence type="ECO:0000256" key="1">
    <source>
        <dbReference type="ARBA" id="ARBA00022679"/>
    </source>
</evidence>
<dbReference type="PROSITE" id="PS00107">
    <property type="entry name" value="PROTEIN_KINASE_ATP"/>
    <property type="match status" value="1"/>
</dbReference>
<dbReference type="SUPFAM" id="SSF56112">
    <property type="entry name" value="Protein kinase-like (PK-like)"/>
    <property type="match status" value="1"/>
</dbReference>
<proteinExistence type="predicted"/>
<dbReference type="GO" id="GO:0005524">
    <property type="term" value="F:ATP binding"/>
    <property type="evidence" value="ECO:0007669"/>
    <property type="project" value="UniProtKB-UniRule"/>
</dbReference>
<feature type="domain" description="Protein kinase" evidence="8">
    <location>
        <begin position="84"/>
        <end position="355"/>
    </location>
</feature>
<accession>A0A3N0V7H9</accession>
<dbReference type="SMART" id="SM00220">
    <property type="entry name" value="S_TKc"/>
    <property type="match status" value="1"/>
</dbReference>
<dbReference type="PROSITE" id="PS00108">
    <property type="entry name" value="PROTEIN_KINASE_ST"/>
    <property type="match status" value="1"/>
</dbReference>
<gene>
    <name evidence="9" type="ORF">ED208_12760</name>
</gene>
<keyword evidence="2 6" id="KW-0547">Nucleotide-binding</keyword>
<keyword evidence="3 9" id="KW-0418">Kinase</keyword>
<dbReference type="InterPro" id="IPR011990">
    <property type="entry name" value="TPR-like_helical_dom_sf"/>
</dbReference>
<dbReference type="InterPro" id="IPR019734">
    <property type="entry name" value="TPR_rpt"/>
</dbReference>
<dbReference type="Pfam" id="PF13374">
    <property type="entry name" value="TPR_10"/>
    <property type="match status" value="1"/>
</dbReference>
<keyword evidence="9" id="KW-0723">Serine/threonine-protein kinase</keyword>
<keyword evidence="7" id="KW-1133">Transmembrane helix</keyword>
<evidence type="ECO:0000256" key="5">
    <source>
        <dbReference type="PROSITE-ProRule" id="PRU00339"/>
    </source>
</evidence>
<dbReference type="Proteomes" id="UP000282106">
    <property type="component" value="Unassembled WGS sequence"/>
</dbReference>
<organism evidence="9 10">
    <name type="scientific">Stagnimonas aquatica</name>
    <dbReference type="NCBI Taxonomy" id="2689987"/>
    <lineage>
        <taxon>Bacteria</taxon>
        <taxon>Pseudomonadati</taxon>
        <taxon>Pseudomonadota</taxon>
        <taxon>Gammaproteobacteria</taxon>
        <taxon>Nevskiales</taxon>
        <taxon>Nevskiaceae</taxon>
        <taxon>Stagnimonas</taxon>
    </lineage>
</organism>
<dbReference type="InterPro" id="IPR000719">
    <property type="entry name" value="Prot_kinase_dom"/>
</dbReference>
<evidence type="ECO:0000256" key="6">
    <source>
        <dbReference type="PROSITE-ProRule" id="PRU10141"/>
    </source>
</evidence>
<dbReference type="InterPro" id="IPR017441">
    <property type="entry name" value="Protein_kinase_ATP_BS"/>
</dbReference>
<dbReference type="InterPro" id="IPR011009">
    <property type="entry name" value="Kinase-like_dom_sf"/>
</dbReference>